<dbReference type="Gene3D" id="3.10.129.10">
    <property type="entry name" value="Hotdog Thioesterase"/>
    <property type="match status" value="1"/>
</dbReference>
<dbReference type="EMBL" id="CP003746">
    <property type="protein sequence ID" value="AFU98586.1"/>
    <property type="molecule type" value="Genomic_DNA"/>
</dbReference>
<dbReference type="KEGG" id="saga:M5M_06955"/>
<dbReference type="STRING" id="1117647.M5M_06955"/>
<evidence type="ECO:0000313" key="2">
    <source>
        <dbReference type="Proteomes" id="UP000000466"/>
    </source>
</evidence>
<protein>
    <submittedName>
        <fullName evidence="1">Thioesterase</fullName>
    </submittedName>
</protein>
<dbReference type="SUPFAM" id="SSF54637">
    <property type="entry name" value="Thioesterase/thiol ester dehydrase-isomerase"/>
    <property type="match status" value="1"/>
</dbReference>
<dbReference type="HOGENOM" id="CLU_101141_3_0_6"/>
<dbReference type="CDD" id="cd00586">
    <property type="entry name" value="4HBT"/>
    <property type="match status" value="1"/>
</dbReference>
<dbReference type="eggNOG" id="COG0824">
    <property type="taxonomic scope" value="Bacteria"/>
</dbReference>
<proteinExistence type="predicted"/>
<keyword evidence="2" id="KW-1185">Reference proteome</keyword>
<name>K4KHT0_SIMAS</name>
<organism evidence="1 2">
    <name type="scientific">Simiduia agarivorans (strain DSM 21679 / JCM 13881 / BCRC 17597 / SA1)</name>
    <dbReference type="NCBI Taxonomy" id="1117647"/>
    <lineage>
        <taxon>Bacteria</taxon>
        <taxon>Pseudomonadati</taxon>
        <taxon>Pseudomonadota</taxon>
        <taxon>Gammaproteobacteria</taxon>
        <taxon>Cellvibrionales</taxon>
        <taxon>Cellvibrionaceae</taxon>
        <taxon>Simiduia</taxon>
    </lineage>
</organism>
<dbReference type="Proteomes" id="UP000000466">
    <property type="component" value="Chromosome"/>
</dbReference>
<dbReference type="AlphaFoldDB" id="K4KHT0"/>
<dbReference type="InterPro" id="IPR029069">
    <property type="entry name" value="HotDog_dom_sf"/>
</dbReference>
<sequence length="151" mass="16916">MLYGGVMAKVKPLVSATATVKIPFHDVDLMAVAWHGHYVKYFEVARCVLLDKIGYNYPEMRDSGFAWPVVDLHIRYPGPARFRETISVEAGIVEWENRLRIAYTARNSEGKRITFGHTDQVAVNIATGAMELATPPVLKQKLAPWLAESSL</sequence>
<dbReference type="Pfam" id="PF13279">
    <property type="entry name" value="4HBT_2"/>
    <property type="match status" value="1"/>
</dbReference>
<gene>
    <name evidence="1" type="ordered locus">M5M_06955</name>
</gene>
<evidence type="ECO:0000313" key="1">
    <source>
        <dbReference type="EMBL" id="AFU98586.1"/>
    </source>
</evidence>
<reference evidence="1 2" key="1">
    <citation type="journal article" date="2013" name="Genome Announc.">
        <title>Complete genome sequence of Simiduia agarivorans SA1(T), a marine bacterium able to degrade a variety of polysaccharides.</title>
        <authorList>
            <person name="Lin S.Y."/>
            <person name="Shieh W.Y."/>
            <person name="Chen J.S."/>
            <person name="Tang S.L."/>
        </authorList>
    </citation>
    <scope>NUCLEOTIDE SEQUENCE [LARGE SCALE GENOMIC DNA]</scope>
    <source>
        <strain evidence="2">DSM 21679 / JCM 13881 / BCRC 17597 / SA1</strain>
    </source>
</reference>
<accession>K4KHT0</accession>